<reference evidence="11 12" key="1">
    <citation type="submission" date="2018-09" db="EMBL/GenBank/DDBJ databases">
        <authorList>
            <person name="Wang Z."/>
        </authorList>
    </citation>
    <scope>NUCLEOTIDE SEQUENCE [LARGE SCALE GENOMIC DNA]</scope>
    <source>
        <strain evidence="11 12">ALS 81</strain>
    </source>
</reference>
<name>A0A420EI31_9ALTE</name>
<evidence type="ECO:0000256" key="1">
    <source>
        <dbReference type="ARBA" id="ARBA00004202"/>
    </source>
</evidence>
<evidence type="ECO:0000256" key="4">
    <source>
        <dbReference type="ARBA" id="ARBA00022597"/>
    </source>
</evidence>
<dbReference type="GO" id="GO:0005886">
    <property type="term" value="C:plasma membrane"/>
    <property type="evidence" value="ECO:0007669"/>
    <property type="project" value="UniProtKB-SubCell"/>
</dbReference>
<dbReference type="CDD" id="cd03216">
    <property type="entry name" value="ABC_Carb_Monos_I"/>
    <property type="match status" value="1"/>
</dbReference>
<dbReference type="Proteomes" id="UP000286482">
    <property type="component" value="Unassembled WGS sequence"/>
</dbReference>
<dbReference type="GO" id="GO:0005524">
    <property type="term" value="F:ATP binding"/>
    <property type="evidence" value="ECO:0007669"/>
    <property type="project" value="UniProtKB-KW"/>
</dbReference>
<dbReference type="FunFam" id="3.40.50.300:FF:000127">
    <property type="entry name" value="Ribose import ATP-binding protein RbsA"/>
    <property type="match status" value="1"/>
</dbReference>
<keyword evidence="4" id="KW-0762">Sugar transport</keyword>
<evidence type="ECO:0000256" key="8">
    <source>
        <dbReference type="ARBA" id="ARBA00022967"/>
    </source>
</evidence>
<gene>
    <name evidence="11" type="ORF">DBZ36_07690</name>
</gene>
<evidence type="ECO:0000256" key="5">
    <source>
        <dbReference type="ARBA" id="ARBA00022737"/>
    </source>
</evidence>
<evidence type="ECO:0000256" key="2">
    <source>
        <dbReference type="ARBA" id="ARBA00022448"/>
    </source>
</evidence>
<keyword evidence="12" id="KW-1185">Reference proteome</keyword>
<dbReference type="OrthoDB" id="9776369at2"/>
<keyword evidence="5" id="KW-0677">Repeat</keyword>
<keyword evidence="3" id="KW-1003">Cell membrane</keyword>
<proteinExistence type="predicted"/>
<evidence type="ECO:0000259" key="10">
    <source>
        <dbReference type="PROSITE" id="PS50893"/>
    </source>
</evidence>
<evidence type="ECO:0000256" key="6">
    <source>
        <dbReference type="ARBA" id="ARBA00022741"/>
    </source>
</evidence>
<dbReference type="InterPro" id="IPR017871">
    <property type="entry name" value="ABC_transporter-like_CS"/>
</dbReference>
<dbReference type="Pfam" id="PF00005">
    <property type="entry name" value="ABC_tran"/>
    <property type="match status" value="2"/>
</dbReference>
<evidence type="ECO:0000313" key="12">
    <source>
        <dbReference type="Proteomes" id="UP000286482"/>
    </source>
</evidence>
<feature type="domain" description="ABC transporter" evidence="10">
    <location>
        <begin position="270"/>
        <end position="516"/>
    </location>
</feature>
<dbReference type="CDD" id="cd03215">
    <property type="entry name" value="ABC_Carb_Monos_II"/>
    <property type="match status" value="1"/>
</dbReference>
<evidence type="ECO:0000256" key="7">
    <source>
        <dbReference type="ARBA" id="ARBA00022840"/>
    </source>
</evidence>
<keyword evidence="9" id="KW-0472">Membrane</keyword>
<dbReference type="GO" id="GO:0016887">
    <property type="term" value="F:ATP hydrolysis activity"/>
    <property type="evidence" value="ECO:0007669"/>
    <property type="project" value="InterPro"/>
</dbReference>
<dbReference type="PANTHER" id="PTHR43790:SF9">
    <property type="entry name" value="GALACTOFURANOSE TRANSPORTER ATP-BINDING PROTEIN YTFR"/>
    <property type="match status" value="1"/>
</dbReference>
<dbReference type="InterPro" id="IPR003593">
    <property type="entry name" value="AAA+_ATPase"/>
</dbReference>
<dbReference type="RefSeq" id="WP_120354318.1">
    <property type="nucleotide sequence ID" value="NZ_RAQO01000004.1"/>
</dbReference>
<dbReference type="AlphaFoldDB" id="A0A420EI31"/>
<organism evidence="11 12">
    <name type="scientific">Alginatibacterium sediminis</name>
    <dbReference type="NCBI Taxonomy" id="2164068"/>
    <lineage>
        <taxon>Bacteria</taxon>
        <taxon>Pseudomonadati</taxon>
        <taxon>Pseudomonadota</taxon>
        <taxon>Gammaproteobacteria</taxon>
        <taxon>Alteromonadales</taxon>
        <taxon>Alteromonadaceae</taxon>
        <taxon>Alginatibacterium</taxon>
    </lineage>
</organism>
<dbReference type="Gene3D" id="3.40.50.300">
    <property type="entry name" value="P-loop containing nucleotide triphosphate hydrolases"/>
    <property type="match status" value="2"/>
</dbReference>
<evidence type="ECO:0000256" key="3">
    <source>
        <dbReference type="ARBA" id="ARBA00022475"/>
    </source>
</evidence>
<dbReference type="InterPro" id="IPR050107">
    <property type="entry name" value="ABC_carbohydrate_import_ATPase"/>
</dbReference>
<dbReference type="PROSITE" id="PS50893">
    <property type="entry name" value="ABC_TRANSPORTER_2"/>
    <property type="match status" value="2"/>
</dbReference>
<keyword evidence="7 11" id="KW-0067">ATP-binding</keyword>
<dbReference type="SUPFAM" id="SSF52540">
    <property type="entry name" value="P-loop containing nucleoside triphosphate hydrolases"/>
    <property type="match status" value="2"/>
</dbReference>
<feature type="domain" description="ABC transporter" evidence="10">
    <location>
        <begin position="21"/>
        <end position="258"/>
    </location>
</feature>
<evidence type="ECO:0000313" key="11">
    <source>
        <dbReference type="EMBL" id="RKF20314.1"/>
    </source>
</evidence>
<dbReference type="PROSITE" id="PS00211">
    <property type="entry name" value="ABC_TRANSPORTER_1"/>
    <property type="match status" value="1"/>
</dbReference>
<keyword evidence="2" id="KW-0813">Transport</keyword>
<sequence>MLAASIETLATSKENNDSRILSVKNLCKNFGGVKALQGVNFDLVKGETHALVGENGAGKSTLTKILTGVYHYDDGDIILKDNIYKPNSPKSAKQSGIQVVHQEFNLLTYLSIAENICFESLPKTKLGTLDKKKMHQRARLAMDTVGLGDIEVTTKISELGIAHRQLVEIARALEFKSDILILDEPTATLTQREVEKLFTILEKIKHSGVTVVFISHHLNEVFNICDRVTIFRNGKTITTKEIKDTNPQDVVSLMVGKALEQVMAQQSNQKHFGSIALEVKNLVIPQSPNAEGINFCVRKGEIVGIAGLVGAGRTEILRTIFALQEKISGQVLIDGLPVEFKNPRDAVNARLAFVTEDRKDEGLILDMSIATNSSLASISQVSNAGLMDFEKENQLAADFAKKLGLRFGKLKDNVASLSGGNQQKVVLAKWLSTNPKLLMLDEPTRGVDVGAKAEIYSILRSLALDGMALIVVSSELPELMTLCDRILVLSNHQVTGELEQQSFSQEEILQLAYKNM</sequence>
<dbReference type="PANTHER" id="PTHR43790">
    <property type="entry name" value="CARBOHYDRATE TRANSPORT ATP-BINDING PROTEIN MG119-RELATED"/>
    <property type="match status" value="1"/>
</dbReference>
<dbReference type="SMART" id="SM00382">
    <property type="entry name" value="AAA"/>
    <property type="match status" value="2"/>
</dbReference>
<keyword evidence="8" id="KW-1278">Translocase</keyword>
<comment type="subcellular location">
    <subcellularLocation>
        <location evidence="1">Cell membrane</location>
        <topology evidence="1">Peripheral membrane protein</topology>
    </subcellularLocation>
</comment>
<evidence type="ECO:0000256" key="9">
    <source>
        <dbReference type="ARBA" id="ARBA00023136"/>
    </source>
</evidence>
<protein>
    <submittedName>
        <fullName evidence="11">Sugar ABC transporter ATP-binding protein</fullName>
    </submittedName>
</protein>
<accession>A0A420EI31</accession>
<dbReference type="InterPro" id="IPR027417">
    <property type="entry name" value="P-loop_NTPase"/>
</dbReference>
<comment type="caution">
    <text evidence="11">The sequence shown here is derived from an EMBL/GenBank/DDBJ whole genome shotgun (WGS) entry which is preliminary data.</text>
</comment>
<dbReference type="InterPro" id="IPR003439">
    <property type="entry name" value="ABC_transporter-like_ATP-bd"/>
</dbReference>
<dbReference type="EMBL" id="RAQO01000004">
    <property type="protein sequence ID" value="RKF20314.1"/>
    <property type="molecule type" value="Genomic_DNA"/>
</dbReference>
<keyword evidence="6" id="KW-0547">Nucleotide-binding</keyword>